<proteinExistence type="predicted"/>
<evidence type="ECO:0000313" key="2">
    <source>
        <dbReference type="Proteomes" id="UP001500975"/>
    </source>
</evidence>
<dbReference type="Proteomes" id="UP001500975">
    <property type="component" value="Unassembled WGS sequence"/>
</dbReference>
<name>A0ABP8I9B6_9BURK</name>
<keyword evidence="2" id="KW-1185">Reference proteome</keyword>
<dbReference type="EMBL" id="BAABGJ010000079">
    <property type="protein sequence ID" value="GAA4353755.1"/>
    <property type="molecule type" value="Genomic_DNA"/>
</dbReference>
<evidence type="ECO:0000313" key="1">
    <source>
        <dbReference type="EMBL" id="GAA4353755.1"/>
    </source>
</evidence>
<organism evidence="1 2">
    <name type="scientific">Variovorax defluvii</name>
    <dbReference type="NCBI Taxonomy" id="913761"/>
    <lineage>
        <taxon>Bacteria</taxon>
        <taxon>Pseudomonadati</taxon>
        <taxon>Pseudomonadota</taxon>
        <taxon>Betaproteobacteria</taxon>
        <taxon>Burkholderiales</taxon>
        <taxon>Comamonadaceae</taxon>
        <taxon>Variovorax</taxon>
    </lineage>
</organism>
<comment type="caution">
    <text evidence="1">The sequence shown here is derived from an EMBL/GenBank/DDBJ whole genome shotgun (WGS) entry which is preliminary data.</text>
</comment>
<gene>
    <name evidence="1" type="ORF">GCM10023165_44300</name>
</gene>
<reference evidence="2" key="1">
    <citation type="journal article" date="2019" name="Int. J. Syst. Evol. Microbiol.">
        <title>The Global Catalogue of Microorganisms (GCM) 10K type strain sequencing project: providing services to taxonomists for standard genome sequencing and annotation.</title>
        <authorList>
            <consortium name="The Broad Institute Genomics Platform"/>
            <consortium name="The Broad Institute Genome Sequencing Center for Infectious Disease"/>
            <person name="Wu L."/>
            <person name="Ma J."/>
        </authorList>
    </citation>
    <scope>NUCLEOTIDE SEQUENCE [LARGE SCALE GENOMIC DNA]</scope>
    <source>
        <strain evidence="2">JCM 17804</strain>
    </source>
</reference>
<accession>A0ABP8I9B6</accession>
<sequence>MSTQEDILPPADRNLGGGPFARWPLGLGFERSKPCMDRYRGKFDQGWDVVREQTLARQTTLGIVPQESKLPARNPGIKAWAELSLALRRSLHIHRLAARHRGGRAAGAPYQLIWRNGR</sequence>
<protein>
    <submittedName>
        <fullName evidence="1">Uncharacterized protein</fullName>
    </submittedName>
</protein>